<protein>
    <submittedName>
        <fullName evidence="3">T9SS type A sorting domain-containing protein</fullName>
    </submittedName>
</protein>
<feature type="domain" description="Ig-like" evidence="2">
    <location>
        <begin position="1313"/>
        <end position="1384"/>
    </location>
</feature>
<dbReference type="NCBIfam" id="TIGR04183">
    <property type="entry name" value="Por_Secre_tail"/>
    <property type="match status" value="1"/>
</dbReference>
<sequence length="1774" mass="181998">MGSTASEIPYRSLPLFGSEPLGDISTGANGGQTDLAQPPWGMYFDDKGNILCRVRVGSTSTASKGFSILLDTDNTFATPANPTNPTGYAAANPGFEFELLLATNFNVRLIDHRPVNGVASSIIVFNGDVNQYSQRSVALTRNGDDADYFYDFYIPLSAFNGAITASTPLRMSGTTITSAQSGISGTAADVGGVDDRLYGNNPQTIWRNVINSFPPTTLSQLQAGEFCRGTPTAPVLNNPPIRVNATSFTGTSSEIGGIVKLYKAASASATPTEIISTTTVTVASDRTWSFPVPSGTTLAAGEVITAKIFYANTAGCAEVYSPASNAVTVANLQAGTCTTTAPSSIALESGSKTLLITSAYAGLTTSTLKIYRDGVVFTGTVAPVSTTSPYTYRFTPSNSCTQFAFSYDCSSTGKGSGASSYVTLSATATVNGCESPRSTQYYLTGNTLNPTPNATTTATPTISTSNICPSTITITGTSVANALIYLFSNGQSVRSDANGGIISVATANGNGVWSIDMSLYGFTLNDVVTVKAKEPGDPATYSSGFKGLSAPSNGVTIGSTCGVPSMAPAITGNYCTSTSIISVTGTSSEAAGTTITIYKTGVSTALATATVSSAGYWTATIPANQLTGGSTFYATATAPNKTVSSNSTTTSVSSKPSGSAITINAVTEGATSITGFITGTVTNPSTIRIYIDGTPISQTATVAAAGNWTVSGIPASEVAAGLRVTATIAANANTGCLESDPSTAVTISCTPPSTTIPSTTLTSANTFCSNGAAKISVANSENGVVYEMYNVNTNMVSGSSVLGTGGTIILTSADLTSSATLTVRAYKIGASCGNVTIANSTYSITVNFPPTVFNVSPSTQSTCNGGTATLTLSGSQSGVNYQLYNGSTPTGNQVTGNGGILTLISGPLTTNATLTVRAIAPSACSDVTMNGSSTVTLFTPPSVFNVTPLSQTICTGGTVQLSLSGSQSGIKYQIYNGTTPSGAQVTGTGNAITLTSETLSSTSTLTVRAIDPNGCNNVAMNGSATITVNIPPTKFDLTPSSLTICKGGTAQLSLSGSQSGVQYQIYDGSTATGNSVTGTGNAITITSGNLNTSTTLTVQATAPTGCTNVTMAGSTVVTVNNPPNVFSITSGNKTICSGGTAQITISGSQSGIQYQIFNGSTPTGNPVNGTGNAITLNSAALSASTTLTVQAIALAGCSNVTMTGSAVITVNSPPIAYNVLTSNLTICSSSSATINIANSQSGVQYQIFNGSSPTGSAVLSSGGAINLISGPLTANTTLTVQAIAPGGCNNVTMNGSTAVTVNKPASLFNISPNNQTICSGSTAQLTLTGSQSGVQYQIFNGTTPTGNPVNGTGNSITLTSGSLSENTSLTVQAVGPTGCSNVTMSGTSIITVIKPVVPTISSTPASFCGSGSTVISVTNPQTNYTYQLFRNNSTTPEVTWGTYNGSGLLDFYVNLNQNASFTVKAFIGTCAVVTSNSVSLAVTNCAINYTVSPAYARSEYVFKEIIATPKLQNGKQYTFTGTNFLPGTSVDLTTGKIYVSDLSTLTSGTRTVNITATEAGTGIITEIPVTYSVSPDGNPTAATRFNPPVVLPVSLLYFKGTLQNGKVHLTWATATERNNQYFVVERSLDAITFNHIGQVEGAGNSNALLTYSFEDTYATTSAIYYRLKQVDFDGKFKYSQIIVLNSHGGAKVEKVFAYPNPTQKDVRIYVPEKLNFKTTIQIWDVAGQLIKTESRNDVAGRQYIDLDLQSFAVGTYIVSIQTGSENFILRIIRQ</sequence>
<feature type="domain" description="Ig-like" evidence="2">
    <location>
        <begin position="1037"/>
        <end position="1116"/>
    </location>
</feature>
<evidence type="ECO:0000313" key="4">
    <source>
        <dbReference type="Proteomes" id="UP000515237"/>
    </source>
</evidence>
<gene>
    <name evidence="3" type="ORF">HUW51_19820</name>
</gene>
<proteinExistence type="predicted"/>
<feature type="domain" description="Ig-like" evidence="2">
    <location>
        <begin position="1123"/>
        <end position="1207"/>
    </location>
</feature>
<evidence type="ECO:0000259" key="1">
    <source>
        <dbReference type="Pfam" id="PF18962"/>
    </source>
</evidence>
<feature type="domain" description="Secretion system C-terminal sorting" evidence="1">
    <location>
        <begin position="1698"/>
        <end position="1770"/>
    </location>
</feature>
<dbReference type="Proteomes" id="UP000515237">
    <property type="component" value="Chromosome"/>
</dbReference>
<keyword evidence="4" id="KW-1185">Reference proteome</keyword>
<dbReference type="Pfam" id="PF19081">
    <property type="entry name" value="Ig_7"/>
    <property type="match status" value="5"/>
</dbReference>
<dbReference type="InterPro" id="IPR044023">
    <property type="entry name" value="Ig_7"/>
</dbReference>
<feature type="domain" description="Ig-like" evidence="2">
    <location>
        <begin position="941"/>
        <end position="1029"/>
    </location>
</feature>
<evidence type="ECO:0000259" key="2">
    <source>
        <dbReference type="Pfam" id="PF19081"/>
    </source>
</evidence>
<dbReference type="EMBL" id="CP055156">
    <property type="protein sequence ID" value="QNF34860.1"/>
    <property type="molecule type" value="Genomic_DNA"/>
</dbReference>
<dbReference type="Pfam" id="PF18962">
    <property type="entry name" value="Por_Secre_tail"/>
    <property type="match status" value="1"/>
</dbReference>
<accession>A0A7G7GCH6</accession>
<dbReference type="InterPro" id="IPR026444">
    <property type="entry name" value="Secre_tail"/>
</dbReference>
<name>A0A7G7GCH6_9BACT</name>
<dbReference type="KEGG" id="aswu:HUW51_19820"/>
<reference evidence="3 4" key="1">
    <citation type="journal article" date="2018" name="Int. J. Syst. Evol. Microbiol.">
        <title>Adhaeribacter swui sp. nov., isolated from wet mud.</title>
        <authorList>
            <person name="Kim D.U."/>
            <person name="Kim K.W."/>
            <person name="Kang M.S."/>
            <person name="Kim J.Y."/>
            <person name="Jang J.H."/>
            <person name="Kim M.K."/>
        </authorList>
    </citation>
    <scope>NUCLEOTIDE SEQUENCE [LARGE SCALE GENOMIC DNA]</scope>
    <source>
        <strain evidence="3 4">KCTC 52873</strain>
    </source>
</reference>
<feature type="domain" description="Ig-like" evidence="2">
    <location>
        <begin position="1219"/>
        <end position="1301"/>
    </location>
</feature>
<evidence type="ECO:0000313" key="3">
    <source>
        <dbReference type="EMBL" id="QNF34860.1"/>
    </source>
</evidence>
<organism evidence="3 4">
    <name type="scientific">Adhaeribacter swui</name>
    <dbReference type="NCBI Taxonomy" id="2086471"/>
    <lineage>
        <taxon>Bacteria</taxon>
        <taxon>Pseudomonadati</taxon>
        <taxon>Bacteroidota</taxon>
        <taxon>Cytophagia</taxon>
        <taxon>Cytophagales</taxon>
        <taxon>Hymenobacteraceae</taxon>
        <taxon>Adhaeribacter</taxon>
    </lineage>
</organism>